<name>A0A3B5LTF6_9TELE</name>
<organism evidence="2 3">
    <name type="scientific">Xiphophorus couchianus</name>
    <name type="common">Monterrey platyfish</name>
    <dbReference type="NCBI Taxonomy" id="32473"/>
    <lineage>
        <taxon>Eukaryota</taxon>
        <taxon>Metazoa</taxon>
        <taxon>Chordata</taxon>
        <taxon>Craniata</taxon>
        <taxon>Vertebrata</taxon>
        <taxon>Euteleostomi</taxon>
        <taxon>Actinopterygii</taxon>
        <taxon>Neopterygii</taxon>
        <taxon>Teleostei</taxon>
        <taxon>Neoteleostei</taxon>
        <taxon>Acanthomorphata</taxon>
        <taxon>Ovalentaria</taxon>
        <taxon>Atherinomorphae</taxon>
        <taxon>Cyprinodontiformes</taxon>
        <taxon>Poeciliidae</taxon>
        <taxon>Poeciliinae</taxon>
        <taxon>Xiphophorus</taxon>
    </lineage>
</organism>
<dbReference type="STRING" id="32473.ENSXCOP00000011094"/>
<keyword evidence="3" id="KW-1185">Reference proteome</keyword>
<sequence length="103" mass="10853">MDQESAAASGASLISLTEHEQRYYSGLRALCQADAPGKLSSSKVAELFKASQLPPESLHKQVTEVCGAKHLGYFGTAQFYIALKLLAAAQSGLPVRLESVAGS</sequence>
<dbReference type="InterPro" id="IPR011992">
    <property type="entry name" value="EF-hand-dom_pair"/>
</dbReference>
<dbReference type="PANTHER" id="PTHR11216:SF64">
    <property type="entry name" value="RALBP1-ASSOCIATED EPS DOMAIN-CONTAINING PROTEIN 2"/>
    <property type="match status" value="1"/>
</dbReference>
<dbReference type="GO" id="GO:0005737">
    <property type="term" value="C:cytoplasm"/>
    <property type="evidence" value="ECO:0007669"/>
    <property type="project" value="TreeGrafter"/>
</dbReference>
<dbReference type="GO" id="GO:0006897">
    <property type="term" value="P:endocytosis"/>
    <property type="evidence" value="ECO:0007669"/>
    <property type="project" value="TreeGrafter"/>
</dbReference>
<dbReference type="GO" id="GO:0005886">
    <property type="term" value="C:plasma membrane"/>
    <property type="evidence" value="ECO:0007669"/>
    <property type="project" value="TreeGrafter"/>
</dbReference>
<dbReference type="SUPFAM" id="SSF47473">
    <property type="entry name" value="EF-hand"/>
    <property type="match status" value="1"/>
</dbReference>
<proteinExistence type="predicted"/>
<accession>A0A3B5LTF6</accession>
<dbReference type="PANTHER" id="PTHR11216">
    <property type="entry name" value="EH DOMAIN"/>
    <property type="match status" value="1"/>
</dbReference>
<evidence type="ECO:0000259" key="1">
    <source>
        <dbReference type="Pfam" id="PF12763"/>
    </source>
</evidence>
<dbReference type="Gene3D" id="1.10.238.10">
    <property type="entry name" value="EF-hand"/>
    <property type="match status" value="1"/>
</dbReference>
<reference evidence="2" key="1">
    <citation type="submission" date="2025-08" db="UniProtKB">
        <authorList>
            <consortium name="Ensembl"/>
        </authorList>
    </citation>
    <scope>IDENTIFICATION</scope>
</reference>
<dbReference type="AlphaFoldDB" id="A0A3B5LTF6"/>
<evidence type="ECO:0000313" key="3">
    <source>
        <dbReference type="Proteomes" id="UP000261380"/>
    </source>
</evidence>
<dbReference type="InterPro" id="IPR000261">
    <property type="entry name" value="EH_dom"/>
</dbReference>
<protein>
    <recommendedName>
        <fullName evidence="1">EH domain-containing protein</fullName>
    </recommendedName>
</protein>
<dbReference type="GeneTree" id="ENSGT00940000158080"/>
<evidence type="ECO:0000313" key="2">
    <source>
        <dbReference type="Ensembl" id="ENSXCOP00000011094.1"/>
    </source>
</evidence>
<dbReference type="GO" id="GO:0016197">
    <property type="term" value="P:endosomal transport"/>
    <property type="evidence" value="ECO:0007669"/>
    <property type="project" value="TreeGrafter"/>
</dbReference>
<dbReference type="Proteomes" id="UP000261380">
    <property type="component" value="Unplaced"/>
</dbReference>
<feature type="domain" description="EH" evidence="1">
    <location>
        <begin position="18"/>
        <end position="92"/>
    </location>
</feature>
<reference evidence="2" key="2">
    <citation type="submission" date="2025-09" db="UniProtKB">
        <authorList>
            <consortium name="Ensembl"/>
        </authorList>
    </citation>
    <scope>IDENTIFICATION</scope>
</reference>
<dbReference type="Pfam" id="PF12763">
    <property type="entry name" value="EH"/>
    <property type="match status" value="1"/>
</dbReference>
<dbReference type="Ensembl" id="ENSXCOT00000011221.1">
    <property type="protein sequence ID" value="ENSXCOP00000011094.1"/>
    <property type="gene ID" value="ENSXCOG00000008382.1"/>
</dbReference>